<evidence type="ECO:0000256" key="2">
    <source>
        <dbReference type="ARBA" id="ARBA00022723"/>
    </source>
</evidence>
<evidence type="ECO:0000256" key="1">
    <source>
        <dbReference type="ARBA" id="ARBA00022670"/>
    </source>
</evidence>
<dbReference type="GO" id="GO:0004222">
    <property type="term" value="F:metalloendopeptidase activity"/>
    <property type="evidence" value="ECO:0007669"/>
    <property type="project" value="InterPro"/>
</dbReference>
<dbReference type="PANTHER" id="PTHR10201:SF323">
    <property type="entry name" value="MATRIX METALLOPROTEINASE-21"/>
    <property type="match status" value="1"/>
</dbReference>
<keyword evidence="2" id="KW-0479">Metal-binding</keyword>
<dbReference type="InterPro" id="IPR001818">
    <property type="entry name" value="Pept_M10_metallopeptidase"/>
</dbReference>
<dbReference type="Pfam" id="PF19198">
    <property type="entry name" value="RsaA_NTD"/>
    <property type="match status" value="1"/>
</dbReference>
<keyword evidence="1" id="KW-0645">Protease</keyword>
<dbReference type="Pfam" id="PF00413">
    <property type="entry name" value="Peptidase_M10"/>
    <property type="match status" value="1"/>
</dbReference>
<evidence type="ECO:0000256" key="4">
    <source>
        <dbReference type="ARBA" id="ARBA00022833"/>
    </source>
</evidence>
<dbReference type="InterPro" id="IPR006026">
    <property type="entry name" value="Peptidase_Metallo"/>
</dbReference>
<name>A0AB39KYQ4_9CAUL</name>
<dbReference type="GO" id="GO:0031012">
    <property type="term" value="C:extracellular matrix"/>
    <property type="evidence" value="ECO:0007669"/>
    <property type="project" value="InterPro"/>
</dbReference>
<accession>A0AB39KYQ4</accession>
<dbReference type="PANTHER" id="PTHR10201">
    <property type="entry name" value="MATRIX METALLOPROTEINASE"/>
    <property type="match status" value="1"/>
</dbReference>
<dbReference type="PRINTS" id="PR00138">
    <property type="entry name" value="MATRIXIN"/>
</dbReference>
<dbReference type="InterPro" id="IPR021190">
    <property type="entry name" value="Pept_M10A"/>
</dbReference>
<evidence type="ECO:0000313" key="7">
    <source>
        <dbReference type="EMBL" id="XDO98516.1"/>
    </source>
</evidence>
<protein>
    <submittedName>
        <fullName evidence="7">Matrixin family metalloprotease</fullName>
        <ecNumber evidence="7">3.4.24.-</ecNumber>
    </submittedName>
</protein>
<dbReference type="GO" id="GO:0006508">
    <property type="term" value="P:proteolysis"/>
    <property type="evidence" value="ECO:0007669"/>
    <property type="project" value="UniProtKB-KW"/>
</dbReference>
<evidence type="ECO:0000256" key="3">
    <source>
        <dbReference type="ARBA" id="ARBA00022801"/>
    </source>
</evidence>
<feature type="domain" description="Peptidase metallopeptidase" evidence="6">
    <location>
        <begin position="5"/>
        <end position="177"/>
    </location>
</feature>
<gene>
    <name evidence="7" type="ORF">ABOZ73_08895</name>
</gene>
<proteinExistence type="predicted"/>
<keyword evidence="3 7" id="KW-0378">Hydrolase</keyword>
<dbReference type="Gene3D" id="2.60.120.380">
    <property type="match status" value="1"/>
</dbReference>
<evidence type="ECO:0000259" key="6">
    <source>
        <dbReference type="SMART" id="SM00235"/>
    </source>
</evidence>
<dbReference type="EC" id="3.4.24.-" evidence="7"/>
<dbReference type="InterPro" id="IPR024079">
    <property type="entry name" value="MetalloPept_cat_dom_sf"/>
</dbReference>
<sequence>MPVLSGERWQSSGATTTVTWSFATSNYASLKTQYSGYRDFSTSINSDFRDEIIAAFNAWEAVANIDFVQVADAASVNIRIGDYAIDGRAGPGGQSTLGQAHNWWSGTYYKAAQIVFDVDAYDSSADFYWTALHEIGHSIGLDHATFSTSVMYYLKTASSAATLTADDIAGVRAIYGAPGSGGTGGPTGDDYAANASTLGRVAVGGAVGGVIETGGDVDWFKVELTAGRAYRLDLKGKSSSQGTLEDPYLECFNAAGVKVDFIDDGGVGLDSSDIFRPVTTGVYYLAASSFEDDETGTYRLSVTDTSAPGGSAAVTTAAQNILRLSSNVQVSDLSSRVAAGSLSLSAAIGELVKAADATTSVARLSYQFFTGKIPGGPGLDYLVSPTGPNPNNLNSPYFQSFNLENRYINFAVNLGRDGEGKAAFQAEYGGLSLFAATKKAYGKIFGNTPEDTRVTALLSGGRDGYFASYGADGPNGQGTKAAMVGWLLAEAEKADLGIYARSNAAFLTDLADGAAYGVDLVGVYGQASFNYG</sequence>
<keyword evidence="5 7" id="KW-0482">Metalloprotease</keyword>
<dbReference type="AlphaFoldDB" id="A0AB39KYQ4"/>
<dbReference type="SUPFAM" id="SSF55486">
    <property type="entry name" value="Metalloproteases ('zincins'), catalytic domain"/>
    <property type="match status" value="1"/>
</dbReference>
<keyword evidence="4" id="KW-0862">Zinc</keyword>
<reference evidence="7" key="1">
    <citation type="submission" date="2024-06" db="EMBL/GenBank/DDBJ databases">
        <title>Caulobacter inopinatus, sp. nov.</title>
        <authorList>
            <person name="Donachie S.P."/>
        </authorList>
    </citation>
    <scope>NUCLEOTIDE SEQUENCE</scope>
    <source>
        <strain evidence="7">73W</strain>
    </source>
</reference>
<dbReference type="EMBL" id="CP158375">
    <property type="protein sequence ID" value="XDO98516.1"/>
    <property type="molecule type" value="Genomic_DNA"/>
</dbReference>
<dbReference type="Gene3D" id="3.40.390.10">
    <property type="entry name" value="Collagenase (Catalytic Domain)"/>
    <property type="match status" value="1"/>
</dbReference>
<evidence type="ECO:0000256" key="5">
    <source>
        <dbReference type="ARBA" id="ARBA00023049"/>
    </source>
</evidence>
<dbReference type="SMART" id="SM00235">
    <property type="entry name" value="ZnMc"/>
    <property type="match status" value="1"/>
</dbReference>
<dbReference type="GO" id="GO:0008270">
    <property type="term" value="F:zinc ion binding"/>
    <property type="evidence" value="ECO:0007669"/>
    <property type="project" value="InterPro"/>
</dbReference>
<organism evidence="7">
    <name type="scientific">Caulobacter sp. 73W</name>
    <dbReference type="NCBI Taxonomy" id="3161137"/>
    <lineage>
        <taxon>Bacteria</taxon>
        <taxon>Pseudomonadati</taxon>
        <taxon>Pseudomonadota</taxon>
        <taxon>Alphaproteobacteria</taxon>
        <taxon>Caulobacterales</taxon>
        <taxon>Caulobacteraceae</taxon>
        <taxon>Caulobacter</taxon>
    </lineage>
</organism>
<dbReference type="RefSeq" id="WP_369062391.1">
    <property type="nucleotide sequence ID" value="NZ_CP158375.1"/>
</dbReference>